<name>A0A0B2RGM4_GLYSO</name>
<dbReference type="Gene3D" id="3.30.70.330">
    <property type="match status" value="1"/>
</dbReference>
<dbReference type="SUPFAM" id="SSF54928">
    <property type="entry name" value="RNA-binding domain, RBD"/>
    <property type="match status" value="1"/>
</dbReference>
<reference evidence="1" key="1">
    <citation type="submission" date="2014-07" db="EMBL/GenBank/DDBJ databases">
        <title>Identification of a novel salt tolerance gene in wild soybean by whole-genome sequencing.</title>
        <authorList>
            <person name="Lam H.-M."/>
            <person name="Qi X."/>
            <person name="Li M.-W."/>
            <person name="Liu X."/>
            <person name="Xie M."/>
            <person name="Ni M."/>
            <person name="Xu X."/>
        </authorList>
    </citation>
    <scope>NUCLEOTIDE SEQUENCE [LARGE SCALE GENOMIC DNA]</scope>
    <source>
        <tissue evidence="1">Root</tissue>
    </source>
</reference>
<dbReference type="EMBL" id="KN651265">
    <property type="protein sequence ID" value="KHN31073.1"/>
    <property type="molecule type" value="Genomic_DNA"/>
</dbReference>
<sequence>MDLVQSHVEKNTDITVSCAAVGERRVYVGGLPPTANEQSVATFFSQVMAKLGGTTAGPDT</sequence>
<dbReference type="GO" id="GO:0003676">
    <property type="term" value="F:nucleic acid binding"/>
    <property type="evidence" value="ECO:0007669"/>
    <property type="project" value="InterPro"/>
</dbReference>
<dbReference type="Proteomes" id="UP000053555">
    <property type="component" value="Unassembled WGS sequence"/>
</dbReference>
<proteinExistence type="predicted"/>
<dbReference type="InterPro" id="IPR035979">
    <property type="entry name" value="RBD_domain_sf"/>
</dbReference>
<dbReference type="AlphaFoldDB" id="A0A0B2RGM4"/>
<gene>
    <name evidence="1" type="ORF">glysoja_049625</name>
</gene>
<dbReference type="InterPro" id="IPR012677">
    <property type="entry name" value="Nucleotide-bd_a/b_plait_sf"/>
</dbReference>
<accession>A0A0B2RGM4</accession>
<organism evidence="1">
    <name type="scientific">Glycine soja</name>
    <name type="common">Wild soybean</name>
    <dbReference type="NCBI Taxonomy" id="3848"/>
    <lineage>
        <taxon>Eukaryota</taxon>
        <taxon>Viridiplantae</taxon>
        <taxon>Streptophyta</taxon>
        <taxon>Embryophyta</taxon>
        <taxon>Tracheophyta</taxon>
        <taxon>Spermatophyta</taxon>
        <taxon>Magnoliopsida</taxon>
        <taxon>eudicotyledons</taxon>
        <taxon>Gunneridae</taxon>
        <taxon>Pentapetalae</taxon>
        <taxon>rosids</taxon>
        <taxon>fabids</taxon>
        <taxon>Fabales</taxon>
        <taxon>Fabaceae</taxon>
        <taxon>Papilionoideae</taxon>
        <taxon>50 kb inversion clade</taxon>
        <taxon>NPAAA clade</taxon>
        <taxon>indigoferoid/millettioid clade</taxon>
        <taxon>Phaseoleae</taxon>
        <taxon>Glycine</taxon>
        <taxon>Glycine subgen. Soja</taxon>
    </lineage>
</organism>
<evidence type="ECO:0000313" key="1">
    <source>
        <dbReference type="EMBL" id="KHN31073.1"/>
    </source>
</evidence>
<protein>
    <submittedName>
        <fullName evidence="1">Splicing factor U2af large subunit B</fullName>
    </submittedName>
</protein>